<evidence type="ECO:0000259" key="3">
    <source>
        <dbReference type="Pfam" id="PF00048"/>
    </source>
</evidence>
<dbReference type="Pfam" id="PF00048">
    <property type="entry name" value="IL8"/>
    <property type="match status" value="1"/>
</dbReference>
<evidence type="ECO:0000313" key="4">
    <source>
        <dbReference type="Proteomes" id="UP001318040"/>
    </source>
</evidence>
<feature type="signal peptide" evidence="2">
    <location>
        <begin position="1"/>
        <end position="28"/>
    </location>
</feature>
<keyword evidence="4" id="KW-1185">Reference proteome</keyword>
<dbReference type="GO" id="GO:0005615">
    <property type="term" value="C:extracellular space"/>
    <property type="evidence" value="ECO:0007669"/>
    <property type="project" value="UniProtKB-KW"/>
</dbReference>
<protein>
    <submittedName>
        <fullName evidence="5">Growth-regulated protein homolog gamma-like</fullName>
    </submittedName>
</protein>
<dbReference type="GO" id="GO:0008009">
    <property type="term" value="F:chemokine activity"/>
    <property type="evidence" value="ECO:0007669"/>
    <property type="project" value="InterPro"/>
</dbReference>
<keyword evidence="1" id="KW-0202">Cytokine</keyword>
<reference evidence="5" key="1">
    <citation type="submission" date="2025-08" db="UniProtKB">
        <authorList>
            <consortium name="RefSeq"/>
        </authorList>
    </citation>
    <scope>IDENTIFICATION</scope>
    <source>
        <tissue evidence="5">Sperm</tissue>
    </source>
</reference>
<dbReference type="GO" id="GO:0006955">
    <property type="term" value="P:immune response"/>
    <property type="evidence" value="ECO:0007669"/>
    <property type="project" value="InterPro"/>
</dbReference>
<accession>A0AAJ7SIG8</accession>
<dbReference type="RefSeq" id="XP_032800023.1">
    <property type="nucleotide sequence ID" value="XM_032944132.1"/>
</dbReference>
<keyword evidence="2" id="KW-0732">Signal</keyword>
<evidence type="ECO:0000313" key="5">
    <source>
        <dbReference type="RefSeq" id="XP_032800023.1"/>
    </source>
</evidence>
<feature type="chain" id="PRO_5042508432" evidence="2">
    <location>
        <begin position="29"/>
        <end position="118"/>
    </location>
</feature>
<dbReference type="Gene3D" id="2.40.50.40">
    <property type="match status" value="1"/>
</dbReference>
<dbReference type="KEGG" id="pmrn:116937003"/>
<name>A0AAJ7SIG8_PETMA</name>
<dbReference type="InterPro" id="IPR001811">
    <property type="entry name" value="Chemokine_IL8-like_dom"/>
</dbReference>
<dbReference type="SUPFAM" id="SSF54117">
    <property type="entry name" value="Interleukin 8-like chemokines"/>
    <property type="match status" value="1"/>
</dbReference>
<dbReference type="InterPro" id="IPR036048">
    <property type="entry name" value="Interleukin_8-like_sf"/>
</dbReference>
<evidence type="ECO:0000256" key="1">
    <source>
        <dbReference type="ARBA" id="ARBA00022514"/>
    </source>
</evidence>
<feature type="domain" description="Chemokine interleukin-8-like" evidence="3">
    <location>
        <begin position="56"/>
        <end position="100"/>
    </location>
</feature>
<evidence type="ECO:0000256" key="2">
    <source>
        <dbReference type="SAM" id="SignalP"/>
    </source>
</evidence>
<dbReference type="AlphaFoldDB" id="A0AAJ7SIG8"/>
<proteinExistence type="predicted"/>
<organism evidence="4 5">
    <name type="scientific">Petromyzon marinus</name>
    <name type="common">Sea lamprey</name>
    <dbReference type="NCBI Taxonomy" id="7757"/>
    <lineage>
        <taxon>Eukaryota</taxon>
        <taxon>Metazoa</taxon>
        <taxon>Chordata</taxon>
        <taxon>Craniata</taxon>
        <taxon>Vertebrata</taxon>
        <taxon>Cyclostomata</taxon>
        <taxon>Hyperoartia</taxon>
        <taxon>Petromyzontiformes</taxon>
        <taxon>Petromyzontidae</taxon>
        <taxon>Petromyzon</taxon>
    </lineage>
</organism>
<sequence length="118" mass="12535">MGKSLPRVMVVVMVVAMTVAMMATEGMAGHVAAPPPTCPCQLGSPRGHAAVPSRFNLSKIRRARVTCPSAGCPLQIVATLQTLQTVCLDPLSPRIQRLVRSRKNLPACAIRAMTSSRS</sequence>
<gene>
    <name evidence="5" type="primary">LOC116937003</name>
</gene>
<dbReference type="Proteomes" id="UP001318040">
    <property type="component" value="Unplaced"/>
</dbReference>